<gene>
    <name evidence="8" type="ORF">H9I45_13170</name>
</gene>
<evidence type="ECO:0000256" key="1">
    <source>
        <dbReference type="ARBA" id="ARBA00001913"/>
    </source>
</evidence>
<dbReference type="InterPro" id="IPR026444">
    <property type="entry name" value="Secre_tail"/>
</dbReference>
<dbReference type="InterPro" id="IPR051360">
    <property type="entry name" value="Neuronal_Pentraxin_Related"/>
</dbReference>
<keyword evidence="3 6" id="KW-0732">Signal</keyword>
<dbReference type="OrthoDB" id="976756at2"/>
<dbReference type="EMBL" id="CP061813">
    <property type="protein sequence ID" value="QOD60283.1"/>
    <property type="molecule type" value="Genomic_DNA"/>
</dbReference>
<evidence type="ECO:0000256" key="2">
    <source>
        <dbReference type="ARBA" id="ARBA00022723"/>
    </source>
</evidence>
<dbReference type="SUPFAM" id="SSF49899">
    <property type="entry name" value="Concanavalin A-like lectins/glucanases"/>
    <property type="match status" value="3"/>
</dbReference>
<dbReference type="GO" id="GO:0004553">
    <property type="term" value="F:hydrolase activity, hydrolyzing O-glycosyl compounds"/>
    <property type="evidence" value="ECO:0007669"/>
    <property type="project" value="UniProtKB-ARBA"/>
</dbReference>
<dbReference type="NCBIfam" id="TIGR04183">
    <property type="entry name" value="Por_Secre_tail"/>
    <property type="match status" value="1"/>
</dbReference>
<keyword evidence="9" id="KW-1185">Reference proteome</keyword>
<feature type="signal peptide" evidence="6">
    <location>
        <begin position="1"/>
        <end position="17"/>
    </location>
</feature>
<dbReference type="InterPro" id="IPR013783">
    <property type="entry name" value="Ig-like_fold"/>
</dbReference>
<dbReference type="PANTHER" id="PTHR19277">
    <property type="entry name" value="PENTRAXIN"/>
    <property type="match status" value="1"/>
</dbReference>
<accession>A0A7L8AE34</accession>
<dbReference type="RefSeq" id="WP_088353918.1">
    <property type="nucleotide sequence ID" value="NZ_CP061813.1"/>
</dbReference>
<dbReference type="GO" id="GO:0046872">
    <property type="term" value="F:metal ion binding"/>
    <property type="evidence" value="ECO:0007669"/>
    <property type="project" value="UniProtKB-KW"/>
</dbReference>
<evidence type="ECO:0000313" key="8">
    <source>
        <dbReference type="EMBL" id="QOD60283.1"/>
    </source>
</evidence>
<feature type="domain" description="Secretion system C-terminal sorting" evidence="7">
    <location>
        <begin position="2794"/>
        <end position="2865"/>
    </location>
</feature>
<dbReference type="KEGG" id="phal:H9I45_13170"/>
<evidence type="ECO:0000256" key="4">
    <source>
        <dbReference type="ARBA" id="ARBA00022837"/>
    </source>
</evidence>
<keyword evidence="5" id="KW-1015">Disulfide bond</keyword>
<dbReference type="PANTHER" id="PTHR19277:SF125">
    <property type="entry name" value="B6"/>
    <property type="match status" value="1"/>
</dbReference>
<dbReference type="Gene3D" id="2.60.120.200">
    <property type="match status" value="3"/>
</dbReference>
<dbReference type="InterPro" id="IPR013320">
    <property type="entry name" value="ConA-like_dom_sf"/>
</dbReference>
<dbReference type="Gene3D" id="2.60.40.10">
    <property type="entry name" value="Immunoglobulins"/>
    <property type="match status" value="1"/>
</dbReference>
<keyword evidence="4" id="KW-0106">Calcium</keyword>
<dbReference type="Pfam" id="PF13385">
    <property type="entry name" value="Laminin_G_3"/>
    <property type="match status" value="3"/>
</dbReference>
<dbReference type="GO" id="GO:0005975">
    <property type="term" value="P:carbohydrate metabolic process"/>
    <property type="evidence" value="ECO:0007669"/>
    <property type="project" value="UniProtKB-ARBA"/>
</dbReference>
<comment type="cofactor">
    <cofactor evidence="1">
        <name>Ca(2+)</name>
        <dbReference type="ChEBI" id="CHEBI:29108"/>
    </cofactor>
</comment>
<organism evidence="8 9">
    <name type="scientific">Polaribacter haliotis</name>
    <dbReference type="NCBI Taxonomy" id="1888915"/>
    <lineage>
        <taxon>Bacteria</taxon>
        <taxon>Pseudomonadati</taxon>
        <taxon>Bacteroidota</taxon>
        <taxon>Flavobacteriia</taxon>
        <taxon>Flavobacteriales</taxon>
        <taxon>Flavobacteriaceae</taxon>
    </lineage>
</organism>
<keyword evidence="2" id="KW-0479">Metal-binding</keyword>
<dbReference type="Proteomes" id="UP000516764">
    <property type="component" value="Chromosome"/>
</dbReference>
<evidence type="ECO:0000313" key="9">
    <source>
        <dbReference type="Proteomes" id="UP000516764"/>
    </source>
</evidence>
<evidence type="ECO:0000256" key="3">
    <source>
        <dbReference type="ARBA" id="ARBA00022729"/>
    </source>
</evidence>
<dbReference type="Pfam" id="PF18962">
    <property type="entry name" value="Por_Secre_tail"/>
    <property type="match status" value="1"/>
</dbReference>
<feature type="chain" id="PRO_5032307074" evidence="6">
    <location>
        <begin position="18"/>
        <end position="2867"/>
    </location>
</feature>
<evidence type="ECO:0000256" key="5">
    <source>
        <dbReference type="ARBA" id="ARBA00023157"/>
    </source>
</evidence>
<sequence length="2867" mass="318013">MRKLLIFLLFWVGITQAQEQSDHKGSFLSGAGNIKNTGNNLQIQFQIGGAFQYPMSATTKTKAGFPFGVLYVPNTFSDKTYEVSKGYYPDKIRLSWSIGANEENITKVKIFRKPLAAQTPYRLLATVGKDVFEFEDTQVEGGILYQYRLKAEGLNSTEIKFVNFIEGIGYRNPTAFVSGTISFEGGSPVKDVKVLAEPIGAEGALGKGTSLQFKDVAEHMYLSENFEEISANNATVEGWFAPKIGGGILTPYSFSTEDGTEFELAFNYNGANNDMSLSFKKIGDTNLRSFTLAGSYPTGEVNAAGKDVFANLATVTNETFVHIAVALKNGNIPSVFINGREITQAYFNDANIPENVTEPTFTAGVETAYISNSSNLRSVRVGAGYVGYVDEFRIWSKALSADQIRRDYKRYLDGSETGLEMYTRMDEAYGNYAYDLSKTGFNFHKNDLITSVINSTNTVFSSIKPTKEQLGVFGITDKDGNYAISAISYAGSGEQFKVTPSFGVHKFKPASQTLFLGKEESVVNKIDYEDVSSFKFNGRIVYDTREVFATIPISDPALDNIIEIRETGYNSYLVNGTVTLNKGQYFYEGGEVNPATGNLINGELKQYPVLGIEGANILIDGKIVFDADNQPVVTDVDGKFAINVPIGKHKVEITKNGHKFTHEGRFPQKQASTGASLFDFYEDQIQERWFLDETRVTIVGKVVGGRIQSEKEIGFGFNGLKEHENEVGEDEPENKEVYSAVNNIGQATITFKGDLNTNELDYIATTNAATGEYKIKLIPYKYTVKANGGIKVASNSDINSKFLDVDEEFDVTEIKENITSSFTAIDGTEFISEPYQYEKSFRYNSKINVRLIEQEYEQKFPLTNDKNITIDVSELAVPLYKQKEEYRLAFEVTQDYVNKDEAETVVVKEYFNEGAFNITNNFASTNAKDTSVELVKKSGKEVYVYSFRAGLPNITHTDGFKSAMTIEYNVSGLNPISIINPEVFKAEGIVIGGKSADGTTFSTVAPEVPDIILRDPPGSNSFASIEKGTSISFEKSNGSSTNNTFGGGLYASVGPTFSSVAGSPFFGLETEIQVIADLEANFSKSQEINTNGSTTETYEFNETISTSDDPEYVGADGDLYIGNAKNVFYGLFNNMFVTNIVPKFPNGTDVPHIIVAGKDKDDNPVNIYISARKDYFIAEQPTNTFFSYSQKHILEKLIPDLESLVNNLNAGVKPDPDKDYQSPNFYQKQIELWQKIIQDNERDKYRALKSRATLKTEILAKIIKDREDLKLKEDGLTPSDFANSILSFIYGSGTSNEFTKYMNSLSGLVSSNFETNKSFDAGVGELTSSISTSSVISKTYEKTIDLSADFKVQLGGLINNVGVIGNIAGSHSSVSTNSAQFDEEYTSTITYTLKDNDQANVLSVDVVNLFDGSGPVFITKGGATSCPFEGPTVSNFYKNDGYNANTVGAGGEQLSEGTISVYKPELKVNKTLIKNLAESVGAVFTLQLKNLSDTGTDLEHIIYVDQTTLNGAETNIDQNGFPIRLPYNETVEIPFIVTKNSSSDVYNYENIRVYLANPCIDLNDSDAFVDVSVEFKKSCSNVSISAPQSNWVYNRTEAFNYDNQGNLLGTNALPITFTDFNTDFAGFRKITLQYRNANASSWTKFKTYYGSQALKDDASDPNGVVIDSETKFTFDWDIVGSNIADGTYEIRAIAFCTDEVSFESDIVKGTINLTPPVVFGTPSPSDGILDIGEDINVRFNEEINTHISTNITLRGLKNQQKIDHSVSVALDGSTNQIELPKQNLLSKAFSIQFWLNFDETSNGVLVNQEDGPKVTLNGTDLVFELDGQTIEATIDESQYNFYSLIYGDGANPYLEILENGKVLKTEPLAKELSFNNNNPILFGGTGIKGNIHDLRIWNKATTSAQAAAEKDFTLTGKELKLLGYWPLDEGHGTLGAEKVRARSANVNLSWTIKPKGQGYEFSNNSYLTFDNVGFVQPTNYEDITISFWVKADAGDVGTIFGNGTGKENIGEPKLTNGFRNKWDISLLENGTLNLKTEGVDYKLTTNAITDSNWHHIALIVKRGGSLNTFVDGKQNTTVSSQNIGGIAGAKLYLGARFNRNIPVDENGIVTGSPTETIENHFTGNLDEFRVWNSARSFEQIKRDRYFELDRETAGLLMYVNFNEEEATVADKGPRYNIRKGDGTTLGFVTLLNGNARKFIEDSPAIKPVLKYTNIPYTTIINGDEMIISPTLTAEEWSLFEGQILDVSVANMYDNHFNKQLSPLSFSAFVNRQEVNWFTQDGTKTIVTEKIVDESYNFVMDVVNKGGNNKDFTISGVPNYMTVSASSGTVGPNSMKQLKFNVDKELAMGTYNATIYLNLDNGYTDRLDFELRVIQDAPDWSVNPADFAYSMNIISQIKIYDNFSRDTYTKVGAFVDGEKRGEAYLVYDTGYDSYYAFLTMYSNVSANEVVTFKIWDALNGKTRVATINGNPSVIFLENNVLGTKSNPAIFNAGKYSEQVLSLNKGWTWSSFFVEDDRFNDVTETFKDLDLTDGDIVKYGTQFTRYENGYWSGSLTTIENDKAYKIQLAKQNKLSIKGDEVNPANLPIAISQGWNWLSFPIHRNISLRDALAFYEPTDGDVIKDQYSFAVYDENSAEWSGTLRYLQSNRGYMLKSDKDQSFSYPSINFAAKGVVNGQDHTSEMINSFAKYQFNMGVIAEVTTDEIFSEVKVYDNNNVLRGSSKIEEVNGKQMSFISIFSDESEQLKYVLSNSKKEIELTKELFFVSNAVQGTLKTPIELNLKSLSVDESFKDSVNMYPNPFKDELILSVWGNTNVTNLIFYNTLGVKVKEVEVAKPNTKITTNDLQIGVYFVKIIDIDGKQIVRKVIKK</sequence>
<evidence type="ECO:0000256" key="6">
    <source>
        <dbReference type="SAM" id="SignalP"/>
    </source>
</evidence>
<proteinExistence type="predicted"/>
<evidence type="ECO:0000259" key="7">
    <source>
        <dbReference type="Pfam" id="PF18962"/>
    </source>
</evidence>
<protein>
    <submittedName>
        <fullName evidence="8">T9SS type A sorting domain-containing protein</fullName>
    </submittedName>
</protein>
<reference evidence="8 9" key="1">
    <citation type="journal article" date="2016" name="Int. J. Syst. Evol. Microbiol.">
        <title>Polaribacter haliotis sp. nov., isolated from the gut of abalone Haliotis discus hannai.</title>
        <authorList>
            <person name="Kim Y.O."/>
            <person name="Park I.S."/>
            <person name="Park S."/>
            <person name="Nam B.H."/>
            <person name="Park J.M."/>
            <person name="Kim D.G."/>
            <person name="Yoon J.H."/>
        </authorList>
    </citation>
    <scope>NUCLEOTIDE SEQUENCE [LARGE SCALE GENOMIC DNA]</scope>
    <source>
        <strain evidence="8 9">KCTC 52418</strain>
    </source>
</reference>
<name>A0A7L8AE34_9FLAO</name>